<keyword evidence="2" id="KW-1185">Reference proteome</keyword>
<dbReference type="AlphaFoldDB" id="A0AAN6Q2T2"/>
<dbReference type="PANTHER" id="PTHR42085">
    <property type="entry name" value="F-BOX DOMAIN-CONTAINING PROTEIN"/>
    <property type="match status" value="1"/>
</dbReference>
<proteinExistence type="predicted"/>
<evidence type="ECO:0008006" key="3">
    <source>
        <dbReference type="Google" id="ProtNLM"/>
    </source>
</evidence>
<accession>A0AAN6Q2T2</accession>
<reference evidence="1" key="2">
    <citation type="submission" date="2023-05" db="EMBL/GenBank/DDBJ databases">
        <authorList>
            <consortium name="Lawrence Berkeley National Laboratory"/>
            <person name="Steindorff A."/>
            <person name="Hensen N."/>
            <person name="Bonometti L."/>
            <person name="Westerberg I."/>
            <person name="Brannstrom I.O."/>
            <person name="Guillou S."/>
            <person name="Cros-Aarteil S."/>
            <person name="Calhoun S."/>
            <person name="Haridas S."/>
            <person name="Kuo A."/>
            <person name="Mondo S."/>
            <person name="Pangilinan J."/>
            <person name="Riley R."/>
            <person name="Labutti K."/>
            <person name="Andreopoulos B."/>
            <person name="Lipzen A."/>
            <person name="Chen C."/>
            <person name="Yanf M."/>
            <person name="Daum C."/>
            <person name="Ng V."/>
            <person name="Clum A."/>
            <person name="Ohm R."/>
            <person name="Martin F."/>
            <person name="Silar P."/>
            <person name="Natvig D."/>
            <person name="Lalanne C."/>
            <person name="Gautier V."/>
            <person name="Ament-Velasquez S.L."/>
            <person name="Kruys A."/>
            <person name="Hutchinson M.I."/>
            <person name="Powell A.J."/>
            <person name="Barry K."/>
            <person name="Miller A.N."/>
            <person name="Grigoriev I.V."/>
            <person name="Debuchy R."/>
            <person name="Gladieux P."/>
            <person name="Thoren M.H."/>
            <person name="Johannesson H."/>
        </authorList>
    </citation>
    <scope>NUCLEOTIDE SEQUENCE</scope>
    <source>
        <strain evidence="1">CBS 757.83</strain>
    </source>
</reference>
<organism evidence="1 2">
    <name type="scientific">Parathielavia hyrcaniae</name>
    <dbReference type="NCBI Taxonomy" id="113614"/>
    <lineage>
        <taxon>Eukaryota</taxon>
        <taxon>Fungi</taxon>
        <taxon>Dikarya</taxon>
        <taxon>Ascomycota</taxon>
        <taxon>Pezizomycotina</taxon>
        <taxon>Sordariomycetes</taxon>
        <taxon>Sordariomycetidae</taxon>
        <taxon>Sordariales</taxon>
        <taxon>Chaetomiaceae</taxon>
        <taxon>Parathielavia</taxon>
    </lineage>
</organism>
<reference evidence="1" key="1">
    <citation type="journal article" date="2023" name="Mol. Phylogenet. Evol.">
        <title>Genome-scale phylogeny and comparative genomics of the fungal order Sordariales.</title>
        <authorList>
            <person name="Hensen N."/>
            <person name="Bonometti L."/>
            <person name="Westerberg I."/>
            <person name="Brannstrom I.O."/>
            <person name="Guillou S."/>
            <person name="Cros-Aarteil S."/>
            <person name="Calhoun S."/>
            <person name="Haridas S."/>
            <person name="Kuo A."/>
            <person name="Mondo S."/>
            <person name="Pangilinan J."/>
            <person name="Riley R."/>
            <person name="LaButti K."/>
            <person name="Andreopoulos B."/>
            <person name="Lipzen A."/>
            <person name="Chen C."/>
            <person name="Yan M."/>
            <person name="Daum C."/>
            <person name="Ng V."/>
            <person name="Clum A."/>
            <person name="Steindorff A."/>
            <person name="Ohm R.A."/>
            <person name="Martin F."/>
            <person name="Silar P."/>
            <person name="Natvig D.O."/>
            <person name="Lalanne C."/>
            <person name="Gautier V."/>
            <person name="Ament-Velasquez S.L."/>
            <person name="Kruys A."/>
            <person name="Hutchinson M.I."/>
            <person name="Powell A.J."/>
            <person name="Barry K."/>
            <person name="Miller A.N."/>
            <person name="Grigoriev I.V."/>
            <person name="Debuchy R."/>
            <person name="Gladieux P."/>
            <person name="Hiltunen Thoren M."/>
            <person name="Johannesson H."/>
        </authorList>
    </citation>
    <scope>NUCLEOTIDE SEQUENCE</scope>
    <source>
        <strain evidence="1">CBS 757.83</strain>
    </source>
</reference>
<sequence>MCRSLSPLALPRFLRFTPEIRHHIYLHLGVGQRRVYGDAVPIIYDLGDPSSFKLVNEKAQFDDEPANFHSLLLSCRTIYLEVSAVLYSANWFVIHYQPRQSLKSLRALTPHALASLSNIKIVLNQASCHRPDPEGPGFGPCCDRSWAYKKAASPNGAPVLLYGCFHGDDHDYVLTKERPHLKAFVEEWQRTAAYLASHIIPGKLELLVLDGVRLLPLLKDCHIRQCETRQPQLQQLAQEAVLHARGSINLKPQEFSSSSLASRQRLLTLPPEIRLRVLQYTDLITPCKEVMWNRSLTVGGYYIKRAPCYESWGPGFCNPECGQACQFSHCWHTRTMIPRPSIGCFCRALHTAASSRCRCWAPPAPLFLVCRTLHAESSTVFYSHNRFVVIDSPGICPFQGRRPGDDPHKSFAASEFLRRVVPTHCLRYLGFLEVVFSAFSYATRPRDDHPAFRDWDETVEWARDKLNLPVLTLRLVVAGHPETGPGRGPWGSGDTTRAQGKEVLATYNRLLLPLRRLGRAEEGLGGGGGLARFYARLPWPLRWSKEVGRRFSDMDLESKDWEIKVRAERFVMGERYESVSAAGAEPHMSCWWWGALDLFI</sequence>
<evidence type="ECO:0000313" key="2">
    <source>
        <dbReference type="Proteomes" id="UP001305647"/>
    </source>
</evidence>
<dbReference type="Proteomes" id="UP001305647">
    <property type="component" value="Unassembled WGS sequence"/>
</dbReference>
<dbReference type="PANTHER" id="PTHR42085:SF6">
    <property type="entry name" value="F-BOX DOMAIN-CONTAINING PROTEIN"/>
    <property type="match status" value="1"/>
</dbReference>
<gene>
    <name evidence="1" type="ORF">N658DRAFT_566031</name>
</gene>
<comment type="caution">
    <text evidence="1">The sequence shown here is derived from an EMBL/GenBank/DDBJ whole genome shotgun (WGS) entry which is preliminary data.</text>
</comment>
<evidence type="ECO:0000313" key="1">
    <source>
        <dbReference type="EMBL" id="KAK4102443.1"/>
    </source>
</evidence>
<protein>
    <recommendedName>
        <fullName evidence="3">F-box domain-containing protein</fullName>
    </recommendedName>
</protein>
<dbReference type="EMBL" id="MU863631">
    <property type="protein sequence ID" value="KAK4102443.1"/>
    <property type="molecule type" value="Genomic_DNA"/>
</dbReference>
<name>A0AAN6Q2T2_9PEZI</name>
<dbReference type="InterPro" id="IPR038883">
    <property type="entry name" value="AN11006-like"/>
</dbReference>